<keyword evidence="16" id="KW-0675">Receptor</keyword>
<keyword evidence="14" id="KW-0829">Tyrosine-protein kinase</keyword>
<feature type="compositionally biased region" description="Polar residues" evidence="23">
    <location>
        <begin position="528"/>
        <end position="537"/>
    </location>
</feature>
<dbReference type="PROSITE" id="PS00107">
    <property type="entry name" value="PROTEIN_KINASE_ATP"/>
    <property type="match status" value="1"/>
</dbReference>
<keyword evidence="3" id="KW-1003">Cell membrane</keyword>
<keyword evidence="7" id="KW-0732">Signal</keyword>
<feature type="region of interest" description="Disordered" evidence="23">
    <location>
        <begin position="503"/>
        <end position="537"/>
    </location>
</feature>
<evidence type="ECO:0000256" key="4">
    <source>
        <dbReference type="ARBA" id="ARBA00022553"/>
    </source>
</evidence>
<evidence type="ECO:0000256" key="13">
    <source>
        <dbReference type="ARBA" id="ARBA00023136"/>
    </source>
</evidence>
<dbReference type="EC" id="2.7.10.1" evidence="2"/>
<evidence type="ECO:0000256" key="12">
    <source>
        <dbReference type="ARBA" id="ARBA00022989"/>
    </source>
</evidence>
<dbReference type="InterPro" id="IPR020635">
    <property type="entry name" value="Tyr_kinase_cat_dom"/>
</dbReference>
<gene>
    <name evidence="25" type="ORF">U0070_003246</name>
</gene>
<evidence type="ECO:0000256" key="21">
    <source>
        <dbReference type="ARBA" id="ARBA00051243"/>
    </source>
</evidence>
<evidence type="ECO:0000256" key="16">
    <source>
        <dbReference type="ARBA" id="ARBA00023170"/>
    </source>
</evidence>
<evidence type="ECO:0000256" key="19">
    <source>
        <dbReference type="ARBA" id="ARBA00039657"/>
    </source>
</evidence>
<evidence type="ECO:0000256" key="5">
    <source>
        <dbReference type="ARBA" id="ARBA00022679"/>
    </source>
</evidence>
<dbReference type="InterPro" id="IPR050122">
    <property type="entry name" value="RTK"/>
</dbReference>
<dbReference type="Gene3D" id="1.10.510.10">
    <property type="entry name" value="Transferase(Phosphotransferase) domain 1"/>
    <property type="match status" value="1"/>
</dbReference>
<evidence type="ECO:0000313" key="25">
    <source>
        <dbReference type="EMBL" id="KAK7807246.1"/>
    </source>
</evidence>
<comment type="caution">
    <text evidence="25">The sequence shown here is derived from an EMBL/GenBank/DDBJ whole genome shotgun (WGS) entry which is preliminary data.</text>
</comment>
<evidence type="ECO:0000256" key="11">
    <source>
        <dbReference type="ARBA" id="ARBA00022840"/>
    </source>
</evidence>
<feature type="domain" description="Protein kinase" evidence="24">
    <location>
        <begin position="209"/>
        <end position="485"/>
    </location>
</feature>
<dbReference type="GO" id="GO:0043235">
    <property type="term" value="C:receptor complex"/>
    <property type="evidence" value="ECO:0007669"/>
    <property type="project" value="TreeGrafter"/>
</dbReference>
<name>A0AAW0HYM4_MYOGA</name>
<dbReference type="PROSITE" id="PS50011">
    <property type="entry name" value="PROTEIN_KINASE_DOM"/>
    <property type="match status" value="1"/>
</dbReference>
<keyword evidence="12" id="KW-1133">Transmembrane helix</keyword>
<evidence type="ECO:0000256" key="7">
    <source>
        <dbReference type="ARBA" id="ARBA00022729"/>
    </source>
</evidence>
<dbReference type="InterPro" id="IPR000719">
    <property type="entry name" value="Prot_kinase_dom"/>
</dbReference>
<keyword evidence="11 22" id="KW-0067">ATP-binding</keyword>
<reference evidence="25 26" key="1">
    <citation type="journal article" date="2023" name="bioRxiv">
        <title>Conserved and derived expression patterns and positive selection on dental genes reveal complex evolutionary context of ever-growing rodent molars.</title>
        <authorList>
            <person name="Calamari Z.T."/>
            <person name="Song A."/>
            <person name="Cohen E."/>
            <person name="Akter M."/>
            <person name="Roy R.D."/>
            <person name="Hallikas O."/>
            <person name="Christensen M.M."/>
            <person name="Li P."/>
            <person name="Marangoni P."/>
            <person name="Jernvall J."/>
            <person name="Klein O.D."/>
        </authorList>
    </citation>
    <scope>NUCLEOTIDE SEQUENCE [LARGE SCALE GENOMIC DNA]</scope>
    <source>
        <strain evidence="25">V071</strain>
    </source>
</reference>
<keyword evidence="5" id="KW-0808">Transferase</keyword>
<keyword evidence="9 22" id="KW-0547">Nucleotide-binding</keyword>
<sequence>VCDLEKSNTATHNHSSLWSIYPDPVWPNLEAPDDIWADSLLSRQGGSTGPAALQREITSEESQETETLADWPGPKALSVVHSNSGYYTCVVQNKFGSIQQTYTLDVLERFPHQPILHAGLPENQTATLESDIEFHCKVYSDAQPRIQWLKHVEVNGIKIGPDVKPYVTVLKVTSMNSDIPLVCIIHPFSRECTVMANISELELLAIPKLTLGNSLGEGCFGQVFMAEAIGFNMDNTVKPVTVAVKMLKDDANDQDLLDLVSEMEMMKVIGKHKNIINLLGACTQGGPFFVLMEYSAKGNLREFLWAQRPLSMEYCDASRLPEKQLTCKDLVSCAYRGMEYLASQKCIHRDLAARNMLVTEDNVMKIADFGLAHDMYNLEYYKKTTNGWLPVKWMAQESLFDRVYIHQSDVWPFGVLLWEIFTLWGSPYPGIPEEELFKLLKEGYCMDKPANCTYDLYVITQECWHAVPSQRPTFKLLVEGLDGILTVTSTDVYLDLSMPFEQSLPGDEDTRNPSSLEITVHPRPAAPNPTQELKASD</sequence>
<dbReference type="GO" id="GO:0012505">
    <property type="term" value="C:endomembrane system"/>
    <property type="evidence" value="ECO:0007669"/>
    <property type="project" value="UniProtKB-SubCell"/>
</dbReference>
<feature type="binding site" evidence="22">
    <location>
        <position position="245"/>
    </location>
    <ligand>
        <name>ATP</name>
        <dbReference type="ChEBI" id="CHEBI:30616"/>
    </ligand>
</feature>
<comment type="catalytic activity">
    <reaction evidence="21">
        <text>L-tyrosyl-[protein] + ATP = O-phospho-L-tyrosyl-[protein] + ADP + H(+)</text>
        <dbReference type="Rhea" id="RHEA:10596"/>
        <dbReference type="Rhea" id="RHEA-COMP:10136"/>
        <dbReference type="Rhea" id="RHEA-COMP:20101"/>
        <dbReference type="ChEBI" id="CHEBI:15378"/>
        <dbReference type="ChEBI" id="CHEBI:30616"/>
        <dbReference type="ChEBI" id="CHEBI:46858"/>
        <dbReference type="ChEBI" id="CHEBI:61978"/>
        <dbReference type="ChEBI" id="CHEBI:456216"/>
        <dbReference type="EC" id="2.7.10.1"/>
    </reaction>
</comment>
<dbReference type="GO" id="GO:0043410">
    <property type="term" value="P:positive regulation of MAPK cascade"/>
    <property type="evidence" value="ECO:0007669"/>
    <property type="project" value="TreeGrafter"/>
</dbReference>
<evidence type="ECO:0000256" key="18">
    <source>
        <dbReference type="ARBA" id="ARBA00023319"/>
    </source>
</evidence>
<evidence type="ECO:0000256" key="8">
    <source>
        <dbReference type="ARBA" id="ARBA00022737"/>
    </source>
</evidence>
<organism evidence="25 26">
    <name type="scientific">Myodes glareolus</name>
    <name type="common">Bank vole</name>
    <name type="synonym">Clethrionomys glareolus</name>
    <dbReference type="NCBI Taxonomy" id="447135"/>
    <lineage>
        <taxon>Eukaryota</taxon>
        <taxon>Metazoa</taxon>
        <taxon>Chordata</taxon>
        <taxon>Craniata</taxon>
        <taxon>Vertebrata</taxon>
        <taxon>Euteleostomi</taxon>
        <taxon>Mammalia</taxon>
        <taxon>Eutheria</taxon>
        <taxon>Euarchontoglires</taxon>
        <taxon>Glires</taxon>
        <taxon>Rodentia</taxon>
        <taxon>Myomorpha</taxon>
        <taxon>Muroidea</taxon>
        <taxon>Cricetidae</taxon>
        <taxon>Arvicolinae</taxon>
        <taxon>Myodes</taxon>
    </lineage>
</organism>
<dbReference type="InterPro" id="IPR001245">
    <property type="entry name" value="Ser-Thr/Tyr_kinase_cat_dom"/>
</dbReference>
<keyword evidence="6" id="KW-0812">Transmembrane</keyword>
<evidence type="ECO:0000256" key="15">
    <source>
        <dbReference type="ARBA" id="ARBA00023157"/>
    </source>
</evidence>
<dbReference type="PROSITE" id="PS00109">
    <property type="entry name" value="PROTEIN_KINASE_TYR"/>
    <property type="match status" value="1"/>
</dbReference>
<dbReference type="Gene3D" id="2.60.40.10">
    <property type="entry name" value="Immunoglobulins"/>
    <property type="match status" value="2"/>
</dbReference>
<evidence type="ECO:0000259" key="24">
    <source>
        <dbReference type="PROSITE" id="PS50011"/>
    </source>
</evidence>
<dbReference type="FunFam" id="1.10.510.10:FF:000007">
    <property type="entry name" value="Fibroblast growth factor receptor"/>
    <property type="match status" value="1"/>
</dbReference>
<dbReference type="InterPro" id="IPR036179">
    <property type="entry name" value="Ig-like_dom_sf"/>
</dbReference>
<evidence type="ECO:0000256" key="17">
    <source>
        <dbReference type="ARBA" id="ARBA00023180"/>
    </source>
</evidence>
<dbReference type="FunFam" id="2.60.40.10:FF:000020">
    <property type="entry name" value="Fibroblast growth factor receptor"/>
    <property type="match status" value="1"/>
</dbReference>
<dbReference type="SMART" id="SM00219">
    <property type="entry name" value="TyrKc"/>
    <property type="match status" value="1"/>
</dbReference>
<evidence type="ECO:0000256" key="23">
    <source>
        <dbReference type="SAM" id="MobiDB-lite"/>
    </source>
</evidence>
<dbReference type="InterPro" id="IPR011009">
    <property type="entry name" value="Kinase-like_dom_sf"/>
</dbReference>
<dbReference type="PANTHER" id="PTHR24416">
    <property type="entry name" value="TYROSINE-PROTEIN KINASE RECEPTOR"/>
    <property type="match status" value="1"/>
</dbReference>
<keyword evidence="8" id="KW-0677">Repeat</keyword>
<proteinExistence type="predicted"/>
<dbReference type="PRINTS" id="PR00109">
    <property type="entry name" value="TYRKINASE"/>
</dbReference>
<evidence type="ECO:0000256" key="22">
    <source>
        <dbReference type="PROSITE-ProRule" id="PRU10141"/>
    </source>
</evidence>
<evidence type="ECO:0000256" key="10">
    <source>
        <dbReference type="ARBA" id="ARBA00022777"/>
    </source>
</evidence>
<dbReference type="AlphaFoldDB" id="A0AAW0HYM4"/>
<keyword evidence="10" id="KW-0418">Kinase</keyword>
<evidence type="ECO:0000256" key="9">
    <source>
        <dbReference type="ARBA" id="ARBA00022741"/>
    </source>
</evidence>
<feature type="non-terminal residue" evidence="25">
    <location>
        <position position="1"/>
    </location>
</feature>
<dbReference type="InterPro" id="IPR017441">
    <property type="entry name" value="Protein_kinase_ATP_BS"/>
</dbReference>
<dbReference type="Gene3D" id="3.30.200.20">
    <property type="entry name" value="Phosphorylase Kinase, domain 1"/>
    <property type="match status" value="1"/>
</dbReference>
<dbReference type="GO" id="GO:0005007">
    <property type="term" value="F:fibroblast growth factor receptor activity"/>
    <property type="evidence" value="ECO:0007669"/>
    <property type="project" value="TreeGrafter"/>
</dbReference>
<evidence type="ECO:0000256" key="20">
    <source>
        <dbReference type="ARBA" id="ARBA00046288"/>
    </source>
</evidence>
<dbReference type="GO" id="GO:0005524">
    <property type="term" value="F:ATP binding"/>
    <property type="evidence" value="ECO:0007669"/>
    <property type="project" value="UniProtKB-UniRule"/>
</dbReference>
<keyword evidence="26" id="KW-1185">Reference proteome</keyword>
<feature type="non-terminal residue" evidence="25">
    <location>
        <position position="537"/>
    </location>
</feature>
<keyword evidence="4" id="KW-0597">Phosphoprotein</keyword>
<evidence type="ECO:0000313" key="26">
    <source>
        <dbReference type="Proteomes" id="UP001488838"/>
    </source>
</evidence>
<evidence type="ECO:0000256" key="1">
    <source>
        <dbReference type="ARBA" id="ARBA00004236"/>
    </source>
</evidence>
<dbReference type="SUPFAM" id="SSF48726">
    <property type="entry name" value="Immunoglobulin"/>
    <property type="match status" value="2"/>
</dbReference>
<evidence type="ECO:0000256" key="3">
    <source>
        <dbReference type="ARBA" id="ARBA00022475"/>
    </source>
</evidence>
<keyword evidence="17" id="KW-0325">Glycoprotein</keyword>
<accession>A0AAW0HYM4</accession>
<dbReference type="EMBL" id="JBBHLL010000278">
    <property type="protein sequence ID" value="KAK7807246.1"/>
    <property type="molecule type" value="Genomic_DNA"/>
</dbReference>
<dbReference type="InterPro" id="IPR013783">
    <property type="entry name" value="Ig-like_fold"/>
</dbReference>
<protein>
    <recommendedName>
        <fullName evidence="19">Fibroblast growth factor receptor 3</fullName>
        <ecNumber evidence="2">2.7.10.1</ecNumber>
    </recommendedName>
</protein>
<dbReference type="Pfam" id="PF07714">
    <property type="entry name" value="PK_Tyr_Ser-Thr"/>
    <property type="match status" value="1"/>
</dbReference>
<keyword evidence="13" id="KW-0472">Membrane</keyword>
<evidence type="ECO:0000256" key="14">
    <source>
        <dbReference type="ARBA" id="ARBA00023137"/>
    </source>
</evidence>
<comment type="subcellular location">
    <subcellularLocation>
        <location evidence="1">Cell membrane</location>
    </subcellularLocation>
    <subcellularLocation>
        <location evidence="20">Endomembrane system</location>
        <topology evidence="20">Single-pass type I membrane protein</topology>
    </subcellularLocation>
</comment>
<dbReference type="PANTHER" id="PTHR24416:SF505">
    <property type="entry name" value="FIBROBLAST GROWTH FACTOR RECEPTOR 3"/>
    <property type="match status" value="1"/>
</dbReference>
<dbReference type="GO" id="GO:0017134">
    <property type="term" value="F:fibroblast growth factor binding"/>
    <property type="evidence" value="ECO:0007669"/>
    <property type="project" value="TreeGrafter"/>
</dbReference>
<dbReference type="SUPFAM" id="SSF56112">
    <property type="entry name" value="Protein kinase-like (PK-like)"/>
    <property type="match status" value="1"/>
</dbReference>
<dbReference type="Proteomes" id="UP001488838">
    <property type="component" value="Unassembled WGS sequence"/>
</dbReference>
<keyword evidence="18" id="KW-0393">Immunoglobulin domain</keyword>
<dbReference type="InterPro" id="IPR008266">
    <property type="entry name" value="Tyr_kinase_AS"/>
</dbReference>
<keyword evidence="15" id="KW-1015">Disulfide bond</keyword>
<dbReference type="GO" id="GO:0005886">
    <property type="term" value="C:plasma membrane"/>
    <property type="evidence" value="ECO:0007669"/>
    <property type="project" value="UniProtKB-SubCell"/>
</dbReference>
<evidence type="ECO:0000256" key="2">
    <source>
        <dbReference type="ARBA" id="ARBA00011902"/>
    </source>
</evidence>
<feature type="region of interest" description="Disordered" evidence="23">
    <location>
        <begin position="47"/>
        <end position="67"/>
    </location>
</feature>
<evidence type="ECO:0000256" key="6">
    <source>
        <dbReference type="ARBA" id="ARBA00022692"/>
    </source>
</evidence>